<sequence length="311" mass="33964">MEHPDLIVLAAFVLGLLFGSFLNVCISRMPQRESVVRPRSRCPQCGAAVRWYDNIPLLSWVLLGRRCRDCKQPIPWRYPLVELALGLWFTWIAAFCLRAASSFHGSTVTEFYVGLIVASVGAAALGFLLIGLMVMDWQTHLLPNKFTLWGIFVGYVLVCVRAGFLAPGQDQVLLGNNHIELTSVGSAVDTGNVFLTGPEHLLYGRLLGICMAALVLLIVRWGYKALRKREGMGLGDVKLLAMIAAFLGFWPAMLALFLGSMLASIYAVFLLARGRASASTKLAFGSFLAIGGLIAAVYGEKIIGIYADFLT</sequence>
<evidence type="ECO:0000313" key="11">
    <source>
        <dbReference type="Proteomes" id="UP000648801"/>
    </source>
</evidence>
<accession>A0A916RMF6</accession>
<feature type="transmembrane region" description="Helical" evidence="7">
    <location>
        <begin position="202"/>
        <end position="219"/>
    </location>
</feature>
<evidence type="ECO:0000256" key="6">
    <source>
        <dbReference type="ARBA" id="ARBA00023136"/>
    </source>
</evidence>
<dbReference type="EMBL" id="BMJB01000001">
    <property type="protein sequence ID" value="GGA62647.1"/>
    <property type="molecule type" value="Genomic_DNA"/>
</dbReference>
<keyword evidence="5 7" id="KW-1133">Transmembrane helix</keyword>
<feature type="transmembrane region" description="Helical" evidence="7">
    <location>
        <begin position="6"/>
        <end position="26"/>
    </location>
</feature>
<dbReference type="Proteomes" id="UP000648801">
    <property type="component" value="Unassembled WGS sequence"/>
</dbReference>
<reference evidence="10" key="1">
    <citation type="journal article" date="2014" name="Int. J. Syst. Evol. Microbiol.">
        <title>Complete genome sequence of Corynebacterium casei LMG S-19264T (=DSM 44701T), isolated from a smear-ripened cheese.</title>
        <authorList>
            <consortium name="US DOE Joint Genome Institute (JGI-PGF)"/>
            <person name="Walter F."/>
            <person name="Albersmeier A."/>
            <person name="Kalinowski J."/>
            <person name="Ruckert C."/>
        </authorList>
    </citation>
    <scope>NUCLEOTIDE SEQUENCE</scope>
    <source>
        <strain evidence="10">CGMCC 1.15447</strain>
    </source>
</reference>
<evidence type="ECO:0000256" key="4">
    <source>
        <dbReference type="ARBA" id="ARBA00022692"/>
    </source>
</evidence>
<evidence type="ECO:0000313" key="10">
    <source>
        <dbReference type="EMBL" id="GGA62647.1"/>
    </source>
</evidence>
<feature type="transmembrane region" description="Helical" evidence="7">
    <location>
        <begin position="80"/>
        <end position="100"/>
    </location>
</feature>
<feature type="domain" description="Prepilin peptidase A24 N-terminal" evidence="9">
    <location>
        <begin position="13"/>
        <end position="93"/>
    </location>
</feature>
<dbReference type="Gene3D" id="1.20.120.1220">
    <property type="match status" value="1"/>
</dbReference>
<comment type="similarity">
    <text evidence="2">Belongs to the peptidase A24 family.</text>
</comment>
<comment type="caution">
    <text evidence="10">The sequence shown here is derived from an EMBL/GenBank/DDBJ whole genome shotgun (WGS) entry which is preliminary data.</text>
</comment>
<evidence type="ECO:0008006" key="12">
    <source>
        <dbReference type="Google" id="ProtNLM"/>
    </source>
</evidence>
<keyword evidence="6 7" id="KW-0472">Membrane</keyword>
<evidence type="ECO:0000256" key="2">
    <source>
        <dbReference type="ARBA" id="ARBA00005801"/>
    </source>
</evidence>
<gene>
    <name evidence="10" type="ORF">GCM10011507_12770</name>
</gene>
<dbReference type="PANTHER" id="PTHR30487:SF0">
    <property type="entry name" value="PREPILIN LEADER PEPTIDASE_N-METHYLTRANSFERASE-RELATED"/>
    <property type="match status" value="1"/>
</dbReference>
<dbReference type="GO" id="GO:0005886">
    <property type="term" value="C:plasma membrane"/>
    <property type="evidence" value="ECO:0007669"/>
    <property type="project" value="UniProtKB-SubCell"/>
</dbReference>
<organism evidence="10 11">
    <name type="scientific">Edaphobacter acidisoli</name>
    <dbReference type="NCBI Taxonomy" id="2040573"/>
    <lineage>
        <taxon>Bacteria</taxon>
        <taxon>Pseudomonadati</taxon>
        <taxon>Acidobacteriota</taxon>
        <taxon>Terriglobia</taxon>
        <taxon>Terriglobales</taxon>
        <taxon>Acidobacteriaceae</taxon>
        <taxon>Edaphobacter</taxon>
    </lineage>
</organism>
<dbReference type="Pfam" id="PF01478">
    <property type="entry name" value="Peptidase_A24"/>
    <property type="match status" value="1"/>
</dbReference>
<protein>
    <recommendedName>
        <fullName evidence="12">Prepilin peptidase</fullName>
    </recommendedName>
</protein>
<evidence type="ECO:0000259" key="9">
    <source>
        <dbReference type="Pfam" id="PF06750"/>
    </source>
</evidence>
<evidence type="ECO:0000259" key="8">
    <source>
        <dbReference type="Pfam" id="PF01478"/>
    </source>
</evidence>
<evidence type="ECO:0000256" key="5">
    <source>
        <dbReference type="ARBA" id="ARBA00022989"/>
    </source>
</evidence>
<dbReference type="Pfam" id="PF06750">
    <property type="entry name" value="A24_N_bact"/>
    <property type="match status" value="1"/>
</dbReference>
<reference evidence="10" key="2">
    <citation type="submission" date="2020-09" db="EMBL/GenBank/DDBJ databases">
        <authorList>
            <person name="Sun Q."/>
            <person name="Zhou Y."/>
        </authorList>
    </citation>
    <scope>NUCLEOTIDE SEQUENCE</scope>
    <source>
        <strain evidence="10">CGMCC 1.15447</strain>
    </source>
</reference>
<dbReference type="AlphaFoldDB" id="A0A916RMF6"/>
<keyword evidence="4 7" id="KW-0812">Transmembrane</keyword>
<comment type="subcellular location">
    <subcellularLocation>
        <location evidence="1">Cell membrane</location>
        <topology evidence="1">Multi-pass membrane protein</topology>
    </subcellularLocation>
</comment>
<evidence type="ECO:0000256" key="3">
    <source>
        <dbReference type="ARBA" id="ARBA00022475"/>
    </source>
</evidence>
<name>A0A916RMF6_9BACT</name>
<evidence type="ECO:0000256" key="1">
    <source>
        <dbReference type="ARBA" id="ARBA00004651"/>
    </source>
</evidence>
<feature type="transmembrane region" description="Helical" evidence="7">
    <location>
        <begin position="239"/>
        <end position="272"/>
    </location>
</feature>
<dbReference type="RefSeq" id="WP_229668760.1">
    <property type="nucleotide sequence ID" value="NZ_BMJB01000001.1"/>
</dbReference>
<evidence type="ECO:0000256" key="7">
    <source>
        <dbReference type="SAM" id="Phobius"/>
    </source>
</evidence>
<feature type="domain" description="Prepilin type IV endopeptidase peptidase" evidence="8">
    <location>
        <begin position="125"/>
        <end position="268"/>
    </location>
</feature>
<dbReference type="PANTHER" id="PTHR30487">
    <property type="entry name" value="TYPE 4 PREPILIN-LIKE PROTEINS LEADER PEPTIDE-PROCESSING ENZYME"/>
    <property type="match status" value="1"/>
</dbReference>
<feature type="transmembrane region" description="Helical" evidence="7">
    <location>
        <begin position="278"/>
        <end position="298"/>
    </location>
</feature>
<dbReference type="InterPro" id="IPR000045">
    <property type="entry name" value="Prepilin_IV_endopep_pep"/>
</dbReference>
<keyword evidence="3" id="KW-1003">Cell membrane</keyword>
<dbReference type="GO" id="GO:0006465">
    <property type="term" value="P:signal peptide processing"/>
    <property type="evidence" value="ECO:0007669"/>
    <property type="project" value="TreeGrafter"/>
</dbReference>
<proteinExistence type="inferred from homology"/>
<keyword evidence="11" id="KW-1185">Reference proteome</keyword>
<feature type="transmembrane region" description="Helical" evidence="7">
    <location>
        <begin position="112"/>
        <end position="134"/>
    </location>
</feature>
<dbReference type="InterPro" id="IPR050882">
    <property type="entry name" value="Prepilin_peptidase/N-MTase"/>
</dbReference>
<feature type="transmembrane region" description="Helical" evidence="7">
    <location>
        <begin position="146"/>
        <end position="166"/>
    </location>
</feature>
<dbReference type="InterPro" id="IPR010627">
    <property type="entry name" value="Prepilin_pept_A24_N"/>
</dbReference>
<dbReference type="GO" id="GO:0004190">
    <property type="term" value="F:aspartic-type endopeptidase activity"/>
    <property type="evidence" value="ECO:0007669"/>
    <property type="project" value="InterPro"/>
</dbReference>